<dbReference type="RefSeq" id="WP_149681166.1">
    <property type="nucleotide sequence ID" value="NZ_FNBI01000001.1"/>
</dbReference>
<evidence type="ECO:0000259" key="10">
    <source>
        <dbReference type="Pfam" id="PF03372"/>
    </source>
</evidence>
<keyword evidence="5" id="KW-0227">DNA damage</keyword>
<dbReference type="GO" id="GO:0070260">
    <property type="term" value="F:5'-tyrosyl-DNA phosphodiesterase activity"/>
    <property type="evidence" value="ECO:0007669"/>
    <property type="project" value="TreeGrafter"/>
</dbReference>
<dbReference type="AlphaFoldDB" id="A0A1G7G4R4"/>
<keyword evidence="12" id="KW-0255">Endonuclease</keyword>
<evidence type="ECO:0000313" key="13">
    <source>
        <dbReference type="Proteomes" id="UP000323502"/>
    </source>
</evidence>
<evidence type="ECO:0000313" key="12">
    <source>
        <dbReference type="EMBL" id="SDE83108.1"/>
    </source>
</evidence>
<evidence type="ECO:0000256" key="7">
    <source>
        <dbReference type="ARBA" id="ARBA00022842"/>
    </source>
</evidence>
<accession>A0A1G7G4R4</accession>
<reference evidence="11 14" key="2">
    <citation type="submission" date="2019-12" db="EMBL/GenBank/DDBJ databases">
        <authorList>
            <person name="Zheng J."/>
        </authorList>
    </citation>
    <scope>NUCLEOTIDE SEQUENCE [LARGE SCALE GENOMIC DNA]</scope>
    <source>
        <strain evidence="11 14">DSM 27347</strain>
    </source>
</reference>
<comment type="cofactor">
    <cofactor evidence="2">
        <name>Mg(2+)</name>
        <dbReference type="ChEBI" id="CHEBI:18420"/>
    </cofactor>
</comment>
<evidence type="ECO:0000313" key="14">
    <source>
        <dbReference type="Proteomes" id="UP000436801"/>
    </source>
</evidence>
<keyword evidence="6" id="KW-0378">Hydrolase</keyword>
<evidence type="ECO:0000256" key="1">
    <source>
        <dbReference type="ARBA" id="ARBA00001936"/>
    </source>
</evidence>
<dbReference type="InterPro" id="IPR036691">
    <property type="entry name" value="Endo/exonu/phosph_ase_sf"/>
</dbReference>
<dbReference type="Gene3D" id="3.60.10.10">
    <property type="entry name" value="Endonuclease/exonuclease/phosphatase"/>
    <property type="match status" value="1"/>
</dbReference>
<dbReference type="EMBL" id="FNBI01000001">
    <property type="protein sequence ID" value="SDE83108.1"/>
    <property type="molecule type" value="Genomic_DNA"/>
</dbReference>
<dbReference type="PROSITE" id="PS51257">
    <property type="entry name" value="PROKAR_LIPOPROTEIN"/>
    <property type="match status" value="1"/>
</dbReference>
<keyword evidence="9" id="KW-0812">Transmembrane</keyword>
<feature type="domain" description="Endonuclease/exonuclease/phosphatase" evidence="10">
    <location>
        <begin position="88"/>
        <end position="287"/>
    </location>
</feature>
<dbReference type="Proteomes" id="UP000436801">
    <property type="component" value="Unassembled WGS sequence"/>
</dbReference>
<dbReference type="Proteomes" id="UP000323502">
    <property type="component" value="Unassembled WGS sequence"/>
</dbReference>
<dbReference type="GO" id="GO:0005737">
    <property type="term" value="C:cytoplasm"/>
    <property type="evidence" value="ECO:0007669"/>
    <property type="project" value="TreeGrafter"/>
</dbReference>
<keyword evidence="7" id="KW-0460">Magnesium</keyword>
<comment type="cofactor">
    <cofactor evidence="1">
        <name>Mn(2+)</name>
        <dbReference type="ChEBI" id="CHEBI:29035"/>
    </cofactor>
</comment>
<evidence type="ECO:0000256" key="5">
    <source>
        <dbReference type="ARBA" id="ARBA00022763"/>
    </source>
</evidence>
<keyword evidence="9" id="KW-1133">Transmembrane helix</keyword>
<dbReference type="EMBL" id="WSUT01000005">
    <property type="protein sequence ID" value="MWC42701.1"/>
    <property type="molecule type" value="Genomic_DNA"/>
</dbReference>
<keyword evidence="12" id="KW-0269">Exonuclease</keyword>
<feature type="transmembrane region" description="Helical" evidence="9">
    <location>
        <begin position="54"/>
        <end position="73"/>
    </location>
</feature>
<name>A0A1G7G4R4_9SPHN</name>
<dbReference type="SUPFAM" id="SSF56219">
    <property type="entry name" value="DNase I-like"/>
    <property type="match status" value="1"/>
</dbReference>
<dbReference type="PANTHER" id="PTHR15822">
    <property type="entry name" value="TRAF AND TNF RECEPTOR-ASSOCIATED PROTEIN"/>
    <property type="match status" value="1"/>
</dbReference>
<dbReference type="PANTHER" id="PTHR15822:SF4">
    <property type="entry name" value="TYROSYL-DNA PHOSPHODIESTERASE 2"/>
    <property type="match status" value="1"/>
</dbReference>
<reference evidence="12 13" key="1">
    <citation type="submission" date="2016-10" db="EMBL/GenBank/DDBJ databases">
        <authorList>
            <person name="Varghese N."/>
            <person name="Submissions S."/>
        </authorList>
    </citation>
    <scope>NUCLEOTIDE SEQUENCE [LARGE SCALE GENOMIC DNA]</scope>
    <source>
        <strain evidence="12 13">S7-754</strain>
    </source>
</reference>
<dbReference type="GO" id="GO:0046872">
    <property type="term" value="F:metal ion binding"/>
    <property type="evidence" value="ECO:0007669"/>
    <property type="project" value="UniProtKB-KW"/>
</dbReference>
<keyword evidence="8" id="KW-0234">DNA repair</keyword>
<dbReference type="GO" id="GO:0004519">
    <property type="term" value="F:endonuclease activity"/>
    <property type="evidence" value="ECO:0007669"/>
    <property type="project" value="UniProtKB-KW"/>
</dbReference>
<organism evidence="12 13">
    <name type="scientific">Sphingomonas carotinifaciens</name>
    <dbReference type="NCBI Taxonomy" id="1166323"/>
    <lineage>
        <taxon>Bacteria</taxon>
        <taxon>Pseudomonadati</taxon>
        <taxon>Pseudomonadota</taxon>
        <taxon>Alphaproteobacteria</taxon>
        <taxon>Sphingomonadales</taxon>
        <taxon>Sphingomonadaceae</taxon>
        <taxon>Sphingomonas</taxon>
    </lineage>
</organism>
<evidence type="ECO:0000313" key="11">
    <source>
        <dbReference type="EMBL" id="MWC42701.1"/>
    </source>
</evidence>
<evidence type="ECO:0000256" key="8">
    <source>
        <dbReference type="ARBA" id="ARBA00023204"/>
    </source>
</evidence>
<sequence>MRLIGLLLVAAGLLAACTAFAGRWVLALDTFASFMPLFGVAVLLGLLLARTRAALALSVLALIPVGVAVLPEWTRPIPAARAAQVRIVTHNVWHDNPDPAETAQTILDAHPDVVLLQEANGTFRPMLAALRQSLPYATDCPADCELAILSRWPIGERDYFLKDHAGQSFGPPLLWARIQPPGAPAFTVATLHYVHPGPEQAKRRAELALALAGVPHDDWIVAGDMNLTPWAAAMREQDAALAPLTRFTRSLASWRRPVPVLPIDHLYAGPDWGLADARRLPATGSDHYPLLVRIGRR</sequence>
<proteinExistence type="predicted"/>
<keyword evidence="13" id="KW-1185">Reference proteome</keyword>
<gene>
    <name evidence="11" type="ORF">GQR91_03390</name>
    <name evidence="12" type="ORF">SAMN05216557_101703</name>
</gene>
<keyword evidence="4" id="KW-0479">Metal-binding</keyword>
<evidence type="ECO:0000256" key="9">
    <source>
        <dbReference type="SAM" id="Phobius"/>
    </source>
</evidence>
<keyword evidence="9" id="KW-0472">Membrane</keyword>
<evidence type="ECO:0000256" key="2">
    <source>
        <dbReference type="ARBA" id="ARBA00001946"/>
    </source>
</evidence>
<evidence type="ECO:0000256" key="4">
    <source>
        <dbReference type="ARBA" id="ARBA00022723"/>
    </source>
</evidence>
<dbReference type="InterPro" id="IPR005135">
    <property type="entry name" value="Endo/exonuclease/phosphatase"/>
</dbReference>
<evidence type="ECO:0000256" key="6">
    <source>
        <dbReference type="ARBA" id="ARBA00022801"/>
    </source>
</evidence>
<feature type="transmembrane region" description="Helical" evidence="9">
    <location>
        <begin position="31"/>
        <end position="49"/>
    </location>
</feature>
<dbReference type="GO" id="GO:0006302">
    <property type="term" value="P:double-strand break repair"/>
    <property type="evidence" value="ECO:0007669"/>
    <property type="project" value="TreeGrafter"/>
</dbReference>
<dbReference type="GO" id="GO:0003697">
    <property type="term" value="F:single-stranded DNA binding"/>
    <property type="evidence" value="ECO:0007669"/>
    <property type="project" value="TreeGrafter"/>
</dbReference>
<dbReference type="Pfam" id="PF03372">
    <property type="entry name" value="Exo_endo_phos"/>
    <property type="match status" value="1"/>
</dbReference>
<protein>
    <submittedName>
        <fullName evidence="12">Uncharacterized conserved protein YafD, endonuclease/exonuclease/phosphatase (EEP) superfamily</fullName>
    </submittedName>
</protein>
<dbReference type="InterPro" id="IPR051547">
    <property type="entry name" value="TDP2-like"/>
</dbReference>
<dbReference type="OrthoDB" id="3808618at2"/>
<dbReference type="GO" id="GO:0004527">
    <property type="term" value="F:exonuclease activity"/>
    <property type="evidence" value="ECO:0007669"/>
    <property type="project" value="UniProtKB-KW"/>
</dbReference>
<keyword evidence="3" id="KW-0540">Nuclease</keyword>
<evidence type="ECO:0000256" key="3">
    <source>
        <dbReference type="ARBA" id="ARBA00022722"/>
    </source>
</evidence>